<feature type="region of interest" description="Disordered" evidence="1">
    <location>
        <begin position="101"/>
        <end position="130"/>
    </location>
</feature>
<comment type="caution">
    <text evidence="2">The sequence shown here is derived from an EMBL/GenBank/DDBJ whole genome shotgun (WGS) entry which is preliminary data.</text>
</comment>
<keyword evidence="3" id="KW-1185">Reference proteome</keyword>
<feature type="compositionally biased region" description="Basic and acidic residues" evidence="1">
    <location>
        <begin position="111"/>
        <end position="130"/>
    </location>
</feature>
<dbReference type="AlphaFoldDB" id="A0A1A6GKJ4"/>
<dbReference type="EMBL" id="LZPO01087183">
    <property type="protein sequence ID" value="OBS66793.1"/>
    <property type="molecule type" value="Genomic_DNA"/>
</dbReference>
<proteinExistence type="predicted"/>
<evidence type="ECO:0000313" key="2">
    <source>
        <dbReference type="EMBL" id="OBS66793.1"/>
    </source>
</evidence>
<feature type="region of interest" description="Disordered" evidence="1">
    <location>
        <begin position="1"/>
        <end position="70"/>
    </location>
</feature>
<protein>
    <submittedName>
        <fullName evidence="2">Uncharacterized protein</fullName>
    </submittedName>
</protein>
<feature type="non-terminal residue" evidence="2">
    <location>
        <position position="130"/>
    </location>
</feature>
<organism evidence="2 3">
    <name type="scientific">Neotoma lepida</name>
    <name type="common">Desert woodrat</name>
    <dbReference type="NCBI Taxonomy" id="56216"/>
    <lineage>
        <taxon>Eukaryota</taxon>
        <taxon>Metazoa</taxon>
        <taxon>Chordata</taxon>
        <taxon>Craniata</taxon>
        <taxon>Vertebrata</taxon>
        <taxon>Euteleostomi</taxon>
        <taxon>Mammalia</taxon>
        <taxon>Eutheria</taxon>
        <taxon>Euarchontoglires</taxon>
        <taxon>Glires</taxon>
        <taxon>Rodentia</taxon>
        <taxon>Myomorpha</taxon>
        <taxon>Muroidea</taxon>
        <taxon>Cricetidae</taxon>
        <taxon>Neotominae</taxon>
        <taxon>Neotoma</taxon>
    </lineage>
</organism>
<accession>A0A1A6GKJ4</accession>
<gene>
    <name evidence="2" type="ORF">A6R68_04685</name>
</gene>
<dbReference type="Proteomes" id="UP000092124">
    <property type="component" value="Unassembled WGS sequence"/>
</dbReference>
<evidence type="ECO:0000256" key="1">
    <source>
        <dbReference type="SAM" id="MobiDB-lite"/>
    </source>
</evidence>
<sequence>MAKCEERGQRASARTLPSDHRPQFSQPDRPGTPFPFPQRDDDIPPQLGKHLTSTKGPRDFPPPEMIRLTRHKFRCQKPYEGKTFKVPDSRTADSLRNLRALIKSTSSQKTLDPKKEPKENKEEKVPLPPE</sequence>
<name>A0A1A6GKJ4_NEOLE</name>
<evidence type="ECO:0000313" key="3">
    <source>
        <dbReference type="Proteomes" id="UP000092124"/>
    </source>
</evidence>
<reference evidence="2 3" key="1">
    <citation type="submission" date="2016-06" db="EMBL/GenBank/DDBJ databases">
        <title>The Draft Genome Sequence and Annotation of the Desert Woodrat Neotoma lepida.</title>
        <authorList>
            <person name="Campbell M."/>
            <person name="Oakeson K.F."/>
            <person name="Yandell M."/>
            <person name="Halpert J.R."/>
            <person name="Dearing D."/>
        </authorList>
    </citation>
    <scope>NUCLEOTIDE SEQUENCE [LARGE SCALE GENOMIC DNA]</scope>
    <source>
        <strain evidence="2">417</strain>
        <tissue evidence="2">Liver</tissue>
    </source>
</reference>